<dbReference type="GO" id="GO:0004523">
    <property type="term" value="F:RNA-DNA hybrid ribonuclease activity"/>
    <property type="evidence" value="ECO:0007669"/>
    <property type="project" value="UniProtKB-EC"/>
</dbReference>
<evidence type="ECO:0000256" key="9">
    <source>
        <dbReference type="ARBA" id="ARBA00022918"/>
    </source>
</evidence>
<protein>
    <recommendedName>
        <fullName evidence="2">ribonuclease H</fullName>
        <ecNumber evidence="2">3.1.26.4</ecNumber>
    </recommendedName>
</protein>
<dbReference type="InterPro" id="IPR043502">
    <property type="entry name" value="DNA/RNA_pol_sf"/>
</dbReference>
<gene>
    <name evidence="13" type="ORF">DUI87_01013</name>
</gene>
<evidence type="ECO:0000256" key="10">
    <source>
        <dbReference type="ARBA" id="ARBA00023268"/>
    </source>
</evidence>
<dbReference type="OrthoDB" id="1430630at2759"/>
<evidence type="ECO:0000256" key="4">
    <source>
        <dbReference type="ARBA" id="ARBA00022695"/>
    </source>
</evidence>
<dbReference type="GO" id="GO:0035613">
    <property type="term" value="F:RNA stem-loop binding"/>
    <property type="evidence" value="ECO:0007669"/>
    <property type="project" value="TreeGrafter"/>
</dbReference>
<feature type="region of interest" description="Disordered" evidence="11">
    <location>
        <begin position="1"/>
        <end position="65"/>
    </location>
</feature>
<keyword evidence="7" id="KW-0378">Hydrolase</keyword>
<keyword evidence="3" id="KW-0808">Transferase</keyword>
<feature type="compositionally biased region" description="Basic and acidic residues" evidence="11">
    <location>
        <begin position="28"/>
        <end position="40"/>
    </location>
</feature>
<keyword evidence="10" id="KW-0511">Multifunctional enzyme</keyword>
<dbReference type="GO" id="GO:0003964">
    <property type="term" value="F:RNA-directed DNA polymerase activity"/>
    <property type="evidence" value="ECO:0007669"/>
    <property type="project" value="UniProtKB-KW"/>
</dbReference>
<dbReference type="Gene3D" id="3.30.70.270">
    <property type="match status" value="1"/>
</dbReference>
<sequence length="436" mass="48545">MSKRKTSCESMLFQKGCRRKTSTSSGKLEQERKLSTRDNTGDGNDSNPDSTGGTNIREHQSGSLSRTICRIPSDPELLPPRAQWDLPTSKIICFMDENNAVIPTGVTGASWKRQDLLIIGKERSNILGLIIYPSIISADCNEELTVLAQPLHPPLTVPENTLIAKAIALPSHATEQVMPVLDQKISPCGEHVEIHATWVKQIGQDRPIIVCDLICGENMISIKGNGGNSLCLQSENALIASGPGGDSSYSSFYCAEAYHSMGKRHFGTMRYETRSGFLRGVTAALTTLKLTWKRDSPVWVDQKLSAIKNLVKELLQKGHIKPTNSPWNSPVFMICNKASGSWRLLQDLRKINEVIEELGPLQLGLPSLSVIPRDWPLVIIDLKDCFFNIPLHPEDAPRFAFSIPNINRQEPLQRYHWMVLPQGLKNFPTICQWFVA</sequence>
<dbReference type="Gene3D" id="3.10.10.10">
    <property type="entry name" value="HIV Type 1 Reverse Transcriptase, subunit A, domain 1"/>
    <property type="match status" value="1"/>
</dbReference>
<dbReference type="Pfam" id="PF00078">
    <property type="entry name" value="RVT_1"/>
    <property type="match status" value="1"/>
</dbReference>
<keyword evidence="8" id="KW-0862">Zinc</keyword>
<keyword evidence="14" id="KW-1185">Reference proteome</keyword>
<name>A0A3M0LM73_HIRRU</name>
<reference evidence="13 14" key="1">
    <citation type="submission" date="2018-07" db="EMBL/GenBank/DDBJ databases">
        <title>A high quality draft genome assembly of the barn swallow (H. rustica rustica).</title>
        <authorList>
            <person name="Formenti G."/>
            <person name="Chiara M."/>
            <person name="Poveda L."/>
            <person name="Francoijs K.-J."/>
            <person name="Bonisoli-Alquati A."/>
            <person name="Canova L."/>
            <person name="Gianfranceschi L."/>
            <person name="Horner D.S."/>
            <person name="Saino N."/>
        </authorList>
    </citation>
    <scope>NUCLEOTIDE SEQUENCE [LARGE SCALE GENOMIC DNA]</scope>
    <source>
        <strain evidence="13">Chelidonia</strain>
        <tissue evidence="13">Blood</tissue>
    </source>
</reference>
<feature type="compositionally biased region" description="Polar residues" evidence="11">
    <location>
        <begin position="41"/>
        <end position="54"/>
    </location>
</feature>
<feature type="domain" description="Reverse transcriptase" evidence="12">
    <location>
        <begin position="315"/>
        <end position="436"/>
    </location>
</feature>
<evidence type="ECO:0000256" key="3">
    <source>
        <dbReference type="ARBA" id="ARBA00022679"/>
    </source>
</evidence>
<dbReference type="PROSITE" id="PS50878">
    <property type="entry name" value="RT_POL"/>
    <property type="match status" value="1"/>
</dbReference>
<proteinExistence type="inferred from homology"/>
<comment type="similarity">
    <text evidence="1">Belongs to the beta type-B retroviral polymerase family. HERV class-II K(HML-2) pol subfamily.</text>
</comment>
<evidence type="ECO:0000256" key="7">
    <source>
        <dbReference type="ARBA" id="ARBA00022801"/>
    </source>
</evidence>
<dbReference type="PANTHER" id="PTHR41694:SF4">
    <property type="entry name" value="ENDOGENOUS RETROVIRUS GROUP K MEMBER 10 POL PROTEIN-RELATED"/>
    <property type="match status" value="1"/>
</dbReference>
<comment type="caution">
    <text evidence="13">The sequence shown here is derived from an EMBL/GenBank/DDBJ whole genome shotgun (WGS) entry which is preliminary data.</text>
</comment>
<accession>A0A3M0LM73</accession>
<evidence type="ECO:0000256" key="5">
    <source>
        <dbReference type="ARBA" id="ARBA00022722"/>
    </source>
</evidence>
<evidence type="ECO:0000259" key="12">
    <source>
        <dbReference type="PROSITE" id="PS50878"/>
    </source>
</evidence>
<keyword evidence="5" id="KW-0540">Nuclease</keyword>
<evidence type="ECO:0000313" key="13">
    <source>
        <dbReference type="EMBL" id="RMC20167.1"/>
    </source>
</evidence>
<dbReference type="Proteomes" id="UP000269221">
    <property type="component" value="Unassembled WGS sequence"/>
</dbReference>
<dbReference type="InterPro" id="IPR043128">
    <property type="entry name" value="Rev_trsase/Diguanyl_cyclase"/>
</dbReference>
<keyword evidence="6" id="KW-0255">Endonuclease</keyword>
<dbReference type="SUPFAM" id="SSF56672">
    <property type="entry name" value="DNA/RNA polymerases"/>
    <property type="match status" value="1"/>
</dbReference>
<evidence type="ECO:0000256" key="8">
    <source>
        <dbReference type="ARBA" id="ARBA00022833"/>
    </source>
</evidence>
<dbReference type="EC" id="3.1.26.4" evidence="2"/>
<dbReference type="EMBL" id="QRBI01000093">
    <property type="protein sequence ID" value="RMC20167.1"/>
    <property type="molecule type" value="Genomic_DNA"/>
</dbReference>
<dbReference type="PANTHER" id="PTHR41694">
    <property type="entry name" value="ENDOGENOUS RETROVIRUS GROUP K MEMBER POL PROTEIN"/>
    <property type="match status" value="1"/>
</dbReference>
<keyword evidence="4" id="KW-0548">Nucleotidyltransferase</keyword>
<dbReference type="AlphaFoldDB" id="A0A3M0LM73"/>
<evidence type="ECO:0000256" key="2">
    <source>
        <dbReference type="ARBA" id="ARBA00012180"/>
    </source>
</evidence>
<evidence type="ECO:0000256" key="1">
    <source>
        <dbReference type="ARBA" id="ARBA00010879"/>
    </source>
</evidence>
<organism evidence="13 14">
    <name type="scientific">Hirundo rustica rustica</name>
    <dbReference type="NCBI Taxonomy" id="333673"/>
    <lineage>
        <taxon>Eukaryota</taxon>
        <taxon>Metazoa</taxon>
        <taxon>Chordata</taxon>
        <taxon>Craniata</taxon>
        <taxon>Vertebrata</taxon>
        <taxon>Euteleostomi</taxon>
        <taxon>Archelosauria</taxon>
        <taxon>Archosauria</taxon>
        <taxon>Dinosauria</taxon>
        <taxon>Saurischia</taxon>
        <taxon>Theropoda</taxon>
        <taxon>Coelurosauria</taxon>
        <taxon>Aves</taxon>
        <taxon>Neognathae</taxon>
        <taxon>Neoaves</taxon>
        <taxon>Telluraves</taxon>
        <taxon>Australaves</taxon>
        <taxon>Passeriformes</taxon>
        <taxon>Sylvioidea</taxon>
        <taxon>Hirundinidae</taxon>
        <taxon>Hirundo</taxon>
    </lineage>
</organism>
<dbReference type="InterPro" id="IPR000477">
    <property type="entry name" value="RT_dom"/>
</dbReference>
<keyword evidence="9" id="KW-0695">RNA-directed DNA polymerase</keyword>
<evidence type="ECO:0000313" key="14">
    <source>
        <dbReference type="Proteomes" id="UP000269221"/>
    </source>
</evidence>
<evidence type="ECO:0000256" key="11">
    <source>
        <dbReference type="SAM" id="MobiDB-lite"/>
    </source>
</evidence>
<evidence type="ECO:0000256" key="6">
    <source>
        <dbReference type="ARBA" id="ARBA00022759"/>
    </source>
</evidence>